<dbReference type="AlphaFoldDB" id="A0A9D3YKC8"/>
<name>A0A9D3YKC8_DREPO</name>
<reference evidence="1" key="2">
    <citation type="submission" date="2020-11" db="EMBL/GenBank/DDBJ databases">
        <authorList>
            <person name="McCartney M.A."/>
            <person name="Auch B."/>
            <person name="Kono T."/>
            <person name="Mallez S."/>
            <person name="Becker A."/>
            <person name="Gohl D.M."/>
            <person name="Silverstein K.A.T."/>
            <person name="Koren S."/>
            <person name="Bechman K.B."/>
            <person name="Herman A."/>
            <person name="Abrahante J.E."/>
            <person name="Garbe J."/>
        </authorList>
    </citation>
    <scope>NUCLEOTIDE SEQUENCE</scope>
    <source>
        <strain evidence="1">Duluth1</strain>
        <tissue evidence="1">Whole animal</tissue>
    </source>
</reference>
<evidence type="ECO:0000313" key="2">
    <source>
        <dbReference type="Proteomes" id="UP000828390"/>
    </source>
</evidence>
<dbReference type="Proteomes" id="UP000828390">
    <property type="component" value="Unassembled WGS sequence"/>
</dbReference>
<dbReference type="EMBL" id="JAIWYP010000015">
    <property type="protein sequence ID" value="KAH3702352.1"/>
    <property type="molecule type" value="Genomic_DNA"/>
</dbReference>
<keyword evidence="2" id="KW-1185">Reference proteome</keyword>
<sequence>MAYQSIRYSSGYPVWLISLYGTAVDIQYERYSSGYPVGNNGMDRALSVYTVQQWISSIKKDMGRAL</sequence>
<evidence type="ECO:0000313" key="1">
    <source>
        <dbReference type="EMBL" id="KAH3702352.1"/>
    </source>
</evidence>
<protein>
    <submittedName>
        <fullName evidence="1">Uncharacterized protein</fullName>
    </submittedName>
</protein>
<reference evidence="1" key="1">
    <citation type="journal article" date="2019" name="bioRxiv">
        <title>The Genome of the Zebra Mussel, Dreissena polymorpha: A Resource for Invasive Species Research.</title>
        <authorList>
            <person name="McCartney M.A."/>
            <person name="Auch B."/>
            <person name="Kono T."/>
            <person name="Mallez S."/>
            <person name="Zhang Y."/>
            <person name="Obille A."/>
            <person name="Becker A."/>
            <person name="Abrahante J.E."/>
            <person name="Garbe J."/>
            <person name="Badalamenti J.P."/>
            <person name="Herman A."/>
            <person name="Mangelson H."/>
            <person name="Liachko I."/>
            <person name="Sullivan S."/>
            <person name="Sone E.D."/>
            <person name="Koren S."/>
            <person name="Silverstein K.A.T."/>
            <person name="Beckman K.B."/>
            <person name="Gohl D.M."/>
        </authorList>
    </citation>
    <scope>NUCLEOTIDE SEQUENCE</scope>
    <source>
        <strain evidence="1">Duluth1</strain>
        <tissue evidence="1">Whole animal</tissue>
    </source>
</reference>
<proteinExistence type="predicted"/>
<comment type="caution">
    <text evidence="1">The sequence shown here is derived from an EMBL/GenBank/DDBJ whole genome shotgun (WGS) entry which is preliminary data.</text>
</comment>
<organism evidence="1 2">
    <name type="scientific">Dreissena polymorpha</name>
    <name type="common">Zebra mussel</name>
    <name type="synonym">Mytilus polymorpha</name>
    <dbReference type="NCBI Taxonomy" id="45954"/>
    <lineage>
        <taxon>Eukaryota</taxon>
        <taxon>Metazoa</taxon>
        <taxon>Spiralia</taxon>
        <taxon>Lophotrochozoa</taxon>
        <taxon>Mollusca</taxon>
        <taxon>Bivalvia</taxon>
        <taxon>Autobranchia</taxon>
        <taxon>Heteroconchia</taxon>
        <taxon>Euheterodonta</taxon>
        <taxon>Imparidentia</taxon>
        <taxon>Neoheterodontei</taxon>
        <taxon>Myida</taxon>
        <taxon>Dreissenoidea</taxon>
        <taxon>Dreissenidae</taxon>
        <taxon>Dreissena</taxon>
    </lineage>
</organism>
<gene>
    <name evidence="1" type="ORF">DPMN_077367</name>
</gene>
<accession>A0A9D3YKC8</accession>